<evidence type="ECO:0000256" key="2">
    <source>
        <dbReference type="SAM" id="Phobius"/>
    </source>
</evidence>
<feature type="compositionally biased region" description="Polar residues" evidence="1">
    <location>
        <begin position="201"/>
        <end position="210"/>
    </location>
</feature>
<dbReference type="AlphaFoldDB" id="A0AA35SY18"/>
<keyword evidence="2" id="KW-0812">Transmembrane</keyword>
<reference evidence="3" key="1">
    <citation type="submission" date="2023-03" db="EMBL/GenBank/DDBJ databases">
        <authorList>
            <person name="Steffen K."/>
            <person name="Cardenas P."/>
        </authorList>
    </citation>
    <scope>NUCLEOTIDE SEQUENCE</scope>
</reference>
<organism evidence="3 4">
    <name type="scientific">Geodia barretti</name>
    <name type="common">Barrett's horny sponge</name>
    <dbReference type="NCBI Taxonomy" id="519541"/>
    <lineage>
        <taxon>Eukaryota</taxon>
        <taxon>Metazoa</taxon>
        <taxon>Porifera</taxon>
        <taxon>Demospongiae</taxon>
        <taxon>Heteroscleromorpha</taxon>
        <taxon>Tetractinellida</taxon>
        <taxon>Astrophorina</taxon>
        <taxon>Geodiidae</taxon>
        <taxon>Geodia</taxon>
    </lineage>
</organism>
<feature type="region of interest" description="Disordered" evidence="1">
    <location>
        <begin position="201"/>
        <end position="221"/>
    </location>
</feature>
<evidence type="ECO:0000313" key="4">
    <source>
        <dbReference type="Proteomes" id="UP001174909"/>
    </source>
</evidence>
<gene>
    <name evidence="3" type="ORF">GBAR_LOCUS20909</name>
</gene>
<sequence>MVVTQGYGLIPIIAPFCVILYIVGGGFCIDNTIATMVKKWLSCMVLIALPALLAHIHENVVEYAVSGYCGEKASRVLKISGAVGGEMTSGDETVSFTSQQQSMSVGNFVVFFNEIQINNIGTQCNYTLTIYIEMRYQQQRLIISIGEKYQVFTNLDLVTLAMNITTGNFVIPLPKVFSSTSDKLILVAVTNTCEETWNGRVQQSEGTTTIDEPPRGSGHATSVNPLISGPGVCVIIALSIISFLCNSHG</sequence>
<accession>A0AA35SY18</accession>
<keyword evidence="4" id="KW-1185">Reference proteome</keyword>
<protein>
    <submittedName>
        <fullName evidence="3">Uncharacterized protein</fullName>
    </submittedName>
</protein>
<dbReference type="EMBL" id="CASHTH010002932">
    <property type="protein sequence ID" value="CAI8037387.1"/>
    <property type="molecule type" value="Genomic_DNA"/>
</dbReference>
<dbReference type="Proteomes" id="UP001174909">
    <property type="component" value="Unassembled WGS sequence"/>
</dbReference>
<evidence type="ECO:0000256" key="1">
    <source>
        <dbReference type="SAM" id="MobiDB-lite"/>
    </source>
</evidence>
<name>A0AA35SY18_GEOBA</name>
<feature type="transmembrane region" description="Helical" evidence="2">
    <location>
        <begin position="6"/>
        <end position="28"/>
    </location>
</feature>
<proteinExistence type="predicted"/>
<evidence type="ECO:0000313" key="3">
    <source>
        <dbReference type="EMBL" id="CAI8037387.1"/>
    </source>
</evidence>
<keyword evidence="2" id="KW-1133">Transmembrane helix</keyword>
<comment type="caution">
    <text evidence="3">The sequence shown here is derived from an EMBL/GenBank/DDBJ whole genome shotgun (WGS) entry which is preliminary data.</text>
</comment>
<keyword evidence="2" id="KW-0472">Membrane</keyword>